<dbReference type="GO" id="GO:0005794">
    <property type="term" value="C:Golgi apparatus"/>
    <property type="evidence" value="ECO:0007669"/>
    <property type="project" value="UniProtKB-SubCell"/>
</dbReference>
<keyword evidence="9" id="KW-0472">Membrane</keyword>
<feature type="binding site" evidence="7">
    <location>
        <position position="531"/>
    </location>
    <ligand>
        <name>ATP</name>
        <dbReference type="ChEBI" id="CHEBI:30616"/>
    </ligand>
</feature>
<keyword evidence="8" id="KW-0464">Manganese</keyword>
<accession>A0A7R9GUN7</accession>
<dbReference type="PANTHER" id="PTHR12450:SF14">
    <property type="entry name" value="GLYCOSAMINOGLYCAN XYLOSYLKINASE"/>
    <property type="match status" value="1"/>
</dbReference>
<evidence type="ECO:0000256" key="6">
    <source>
        <dbReference type="PIRSR" id="PIRSR624869-1"/>
    </source>
</evidence>
<evidence type="ECO:0000259" key="10">
    <source>
        <dbReference type="Pfam" id="PF06702"/>
    </source>
</evidence>
<keyword evidence="8" id="KW-0479">Metal-binding</keyword>
<gene>
    <name evidence="11" type="ORF">TPSB3V08_LOCUS840</name>
</gene>
<evidence type="ECO:0000256" key="4">
    <source>
        <dbReference type="ARBA" id="ARBA00023157"/>
    </source>
</evidence>
<evidence type="ECO:0000256" key="8">
    <source>
        <dbReference type="PIRSR" id="PIRSR624869-3"/>
    </source>
</evidence>
<reference evidence="11" key="1">
    <citation type="submission" date="2020-11" db="EMBL/GenBank/DDBJ databases">
        <authorList>
            <person name="Tran Van P."/>
        </authorList>
    </citation>
    <scope>NUCLEOTIDE SEQUENCE</scope>
</reference>
<feature type="active site" evidence="6">
    <location>
        <position position="512"/>
    </location>
</feature>
<keyword evidence="7" id="KW-0067">ATP-binding</keyword>
<feature type="binding site" evidence="7">
    <location>
        <begin position="443"/>
        <end position="446"/>
    </location>
    <ligand>
        <name>ATP</name>
        <dbReference type="ChEBI" id="CHEBI:30616"/>
    </ligand>
</feature>
<dbReference type="AlphaFoldDB" id="A0A7R9GUN7"/>
<keyword evidence="9" id="KW-1133">Transmembrane helix</keyword>
<feature type="binding site" evidence="8">
    <location>
        <position position="531"/>
    </location>
    <ligand>
        <name>Mn(2+)</name>
        <dbReference type="ChEBI" id="CHEBI:29035"/>
    </ligand>
</feature>
<feature type="binding site" evidence="7">
    <location>
        <position position="344"/>
    </location>
    <ligand>
        <name>ATP</name>
        <dbReference type="ChEBI" id="CHEBI:30616"/>
    </ligand>
</feature>
<keyword evidence="9" id="KW-0812">Transmembrane</keyword>
<comment type="cofactor">
    <cofactor evidence="8">
        <name>Mn(2+)</name>
        <dbReference type="ChEBI" id="CHEBI:29035"/>
    </cofactor>
</comment>
<evidence type="ECO:0000256" key="3">
    <source>
        <dbReference type="ARBA" id="ARBA00023034"/>
    </source>
</evidence>
<dbReference type="PANTHER" id="PTHR12450">
    <property type="entry name" value="DENTIN MATRIX PROTEIN 4 PROTEIN FAM20"/>
    <property type="match status" value="1"/>
</dbReference>
<dbReference type="GO" id="GO:0016773">
    <property type="term" value="F:phosphotransferase activity, alcohol group as acceptor"/>
    <property type="evidence" value="ECO:0007669"/>
    <property type="project" value="TreeGrafter"/>
</dbReference>
<comment type="similarity">
    <text evidence="2">Belongs to the FAM20 family.</text>
</comment>
<evidence type="ECO:0000256" key="1">
    <source>
        <dbReference type="ARBA" id="ARBA00004555"/>
    </source>
</evidence>
<feature type="binding site" evidence="7">
    <location>
        <position position="328"/>
    </location>
    <ligand>
        <name>ATP</name>
        <dbReference type="ChEBI" id="CHEBI:30616"/>
    </ligand>
</feature>
<evidence type="ECO:0000256" key="9">
    <source>
        <dbReference type="SAM" id="Phobius"/>
    </source>
</evidence>
<comment type="subcellular location">
    <subcellularLocation>
        <location evidence="1">Golgi apparatus</location>
    </subcellularLocation>
</comment>
<keyword evidence="4" id="KW-1015">Disulfide bond</keyword>
<feature type="transmembrane region" description="Helical" evidence="9">
    <location>
        <begin position="89"/>
        <end position="113"/>
    </location>
</feature>
<keyword evidence="7" id="KW-0547">Nucleotide-binding</keyword>
<evidence type="ECO:0000256" key="7">
    <source>
        <dbReference type="PIRSR" id="PIRSR624869-2"/>
    </source>
</evidence>
<feature type="domain" description="FAM20 C-terminal" evidence="10">
    <location>
        <begin position="409"/>
        <end position="620"/>
    </location>
</feature>
<dbReference type="Pfam" id="PF06702">
    <property type="entry name" value="Fam20C"/>
    <property type="match status" value="1"/>
</dbReference>
<dbReference type="GO" id="GO:0046872">
    <property type="term" value="F:metal ion binding"/>
    <property type="evidence" value="ECO:0007669"/>
    <property type="project" value="UniProtKB-KW"/>
</dbReference>
<dbReference type="GO" id="GO:0005524">
    <property type="term" value="F:ATP binding"/>
    <property type="evidence" value="ECO:0007669"/>
    <property type="project" value="UniProtKB-KW"/>
</dbReference>
<dbReference type="EMBL" id="OD000289">
    <property type="protein sequence ID" value="CAD7396805.1"/>
    <property type="molecule type" value="Genomic_DNA"/>
</dbReference>
<proteinExistence type="inferred from homology"/>
<keyword evidence="5" id="KW-0325">Glycoprotein</keyword>
<feature type="binding site" evidence="7">
    <location>
        <position position="517"/>
    </location>
    <ligand>
        <name>ATP</name>
        <dbReference type="ChEBI" id="CHEBI:30616"/>
    </ligand>
</feature>
<dbReference type="InterPro" id="IPR024869">
    <property type="entry name" value="FAM20"/>
</dbReference>
<evidence type="ECO:0000313" key="11">
    <source>
        <dbReference type="EMBL" id="CAD7396805.1"/>
    </source>
</evidence>
<dbReference type="InterPro" id="IPR009581">
    <property type="entry name" value="FAM20_C"/>
</dbReference>
<protein>
    <recommendedName>
        <fullName evidence="10">FAM20 C-terminal domain-containing protein</fullName>
    </recommendedName>
</protein>
<feature type="binding site" evidence="8">
    <location>
        <position position="363"/>
    </location>
    <ligand>
        <name>Mn(2+)</name>
        <dbReference type="ChEBI" id="CHEBI:29035"/>
    </ligand>
</feature>
<keyword evidence="3" id="KW-0333">Golgi apparatus</keyword>
<organism evidence="11">
    <name type="scientific">Timema poppense</name>
    <name type="common">Walking stick</name>
    <dbReference type="NCBI Taxonomy" id="170557"/>
    <lineage>
        <taxon>Eukaryota</taxon>
        <taxon>Metazoa</taxon>
        <taxon>Ecdysozoa</taxon>
        <taxon>Arthropoda</taxon>
        <taxon>Hexapoda</taxon>
        <taxon>Insecta</taxon>
        <taxon>Pterygota</taxon>
        <taxon>Neoptera</taxon>
        <taxon>Polyneoptera</taxon>
        <taxon>Phasmatodea</taxon>
        <taxon>Timematodea</taxon>
        <taxon>Timematoidea</taxon>
        <taxon>Timematidae</taxon>
        <taxon>Timema</taxon>
    </lineage>
</organism>
<evidence type="ECO:0000256" key="5">
    <source>
        <dbReference type="ARBA" id="ARBA00023180"/>
    </source>
</evidence>
<evidence type="ECO:0000256" key="2">
    <source>
        <dbReference type="ARBA" id="ARBA00006557"/>
    </source>
</evidence>
<name>A0A7R9GUN7_TIMPO</name>
<sequence>MSEKVLRGYNHSPRFGCLPLMGLAQLDRILLGPVTGSLSAMCVEPVCRDVEYVMWPRHRRNGATSELPIRFQTAPDGGRGAQNIIRRQCAVLSLAALFLLVLTANVYFVYVIVDDKSPYVSTPPNILYTQPRLEPQSPRHQQYSLLPEYRIRPCTTKAGILDFKIFRNYGSSIELKPISVATKDSTSNDGKIRIKSWSAVLRMSIRTEKNGMSTEKRKFDKAEKKKQQKSAVFYRNATLLATLRIEKNLIELPERYHKVTSEHRFILLQLLQDLNSSDELSTTLWDTASKWVSSREVLPAQAPQLGSVLRTLCSTRIIRAENAQRGTQLKLMLTLSGNQRAIFKPQWYSRAELIDGPVYAGKDRHNAEVAAFHLAVLLGLRRSPLTVGRKVNLRREVMPVATDNLLDTFYQEGNNTCFYGVCYYCSPQDPVCAKRDVMEGALIMWLPRGYILKKYRNPWQRTYKTDVLARWEVDQQYCDKVKLSRLYASDQGSRLLDIVDSAIFDFLIDNGDRHHYEVFENFNNSVVLLLDNGKSFGNPNHDHVDILAPLYQCCMLRDSTWRRLQLFTGNTLGSSLSSLLEHSHIAPVLATTHLQALNRRLMLIFAAVEECLSQHNPSQVLFELDVGQQVAQFELDVGRQVAQFELNVGRQVAQFELDAGQQMTQFELDVGHQMAQFELDVAHHQSSLENTNSIKVVIIVNHNLKC</sequence>